<reference evidence="3" key="1">
    <citation type="submission" date="2017-01" db="EMBL/GenBank/DDBJ databases">
        <authorList>
            <person name="Varghese N."/>
            <person name="Submissions S."/>
        </authorList>
    </citation>
    <scope>NUCLEOTIDE SEQUENCE [LARGE SCALE GENOMIC DNA]</scope>
    <source>
        <strain evidence="3">CGMCC 1.7737</strain>
    </source>
</reference>
<evidence type="ECO:0000256" key="1">
    <source>
        <dbReference type="SAM" id="Coils"/>
    </source>
</evidence>
<proteinExistence type="predicted"/>
<protein>
    <recommendedName>
        <fullName evidence="4">Sjogren's syndrome/scleroderma autoantigen 1 (Autoantigen p27)</fullName>
    </recommendedName>
</protein>
<evidence type="ECO:0008006" key="4">
    <source>
        <dbReference type="Google" id="ProtNLM"/>
    </source>
</evidence>
<sequence>MEGPLMGKRRSRLAEEIETLRQEIEQHREELSTYEQLRRESRTRKVDFDGFEGICVSCGHGVILRTEDRLHCTGCEYQRYL</sequence>
<accession>A0A1N6X5E9</accession>
<evidence type="ECO:0000313" key="2">
    <source>
        <dbReference type="EMBL" id="SIQ97594.1"/>
    </source>
</evidence>
<organism evidence="2 3">
    <name type="scientific">Haladaptatus litoreus</name>
    <dbReference type="NCBI Taxonomy" id="553468"/>
    <lineage>
        <taxon>Archaea</taxon>
        <taxon>Methanobacteriati</taxon>
        <taxon>Methanobacteriota</taxon>
        <taxon>Stenosarchaea group</taxon>
        <taxon>Halobacteria</taxon>
        <taxon>Halobacteriales</taxon>
        <taxon>Haladaptataceae</taxon>
        <taxon>Haladaptatus</taxon>
    </lineage>
</organism>
<name>A0A1N6X5E9_9EURY</name>
<dbReference type="EMBL" id="FTNO01000001">
    <property type="protein sequence ID" value="SIQ97594.1"/>
    <property type="molecule type" value="Genomic_DNA"/>
</dbReference>
<dbReference type="AlphaFoldDB" id="A0A1N6X5E9"/>
<keyword evidence="1" id="KW-0175">Coiled coil</keyword>
<keyword evidence="3" id="KW-1185">Reference proteome</keyword>
<gene>
    <name evidence="2" type="ORF">SAMN05421858_0993</name>
</gene>
<evidence type="ECO:0000313" key="3">
    <source>
        <dbReference type="Proteomes" id="UP000186914"/>
    </source>
</evidence>
<feature type="coiled-coil region" evidence="1">
    <location>
        <begin position="10"/>
        <end position="44"/>
    </location>
</feature>
<dbReference type="Proteomes" id="UP000186914">
    <property type="component" value="Unassembled WGS sequence"/>
</dbReference>